<dbReference type="GO" id="GO:0005581">
    <property type="term" value="C:collagen trimer"/>
    <property type="evidence" value="ECO:0007669"/>
    <property type="project" value="UniProtKB-KW"/>
</dbReference>
<dbReference type="GO" id="GO:0005576">
    <property type="term" value="C:extracellular region"/>
    <property type="evidence" value="ECO:0007669"/>
    <property type="project" value="UniProtKB-SubCell"/>
</dbReference>
<dbReference type="InterPro" id="IPR008160">
    <property type="entry name" value="Collagen"/>
</dbReference>
<dbReference type="EMBL" id="OW240919">
    <property type="protein sequence ID" value="CAH2310409.1"/>
    <property type="molecule type" value="Genomic_DNA"/>
</dbReference>
<feature type="region of interest" description="Disordered" evidence="5">
    <location>
        <begin position="181"/>
        <end position="239"/>
    </location>
</feature>
<comment type="subcellular location">
    <subcellularLocation>
        <location evidence="1">Secreted</location>
    </subcellularLocation>
</comment>
<dbReference type="GO" id="GO:0005201">
    <property type="term" value="F:extracellular matrix structural constituent"/>
    <property type="evidence" value="ECO:0007669"/>
    <property type="project" value="InterPro"/>
</dbReference>
<name>A0AAD1SRR1_PELCU</name>
<evidence type="ECO:0000313" key="7">
    <source>
        <dbReference type="EMBL" id="CAH2310409.1"/>
    </source>
</evidence>
<evidence type="ECO:0000259" key="6">
    <source>
        <dbReference type="PROSITE" id="PS51461"/>
    </source>
</evidence>
<feature type="compositionally biased region" description="Pro residues" evidence="5">
    <location>
        <begin position="224"/>
        <end position="234"/>
    </location>
</feature>
<accession>A0AAD1SRR1</accession>
<keyword evidence="2" id="KW-0964">Secreted</keyword>
<evidence type="ECO:0000256" key="1">
    <source>
        <dbReference type="ARBA" id="ARBA00004613"/>
    </source>
</evidence>
<dbReference type="PANTHER" id="PTHR24637">
    <property type="entry name" value="COLLAGEN"/>
    <property type="match status" value="1"/>
</dbReference>
<keyword evidence="3" id="KW-0272">Extracellular matrix</keyword>
<dbReference type="Gene3D" id="2.60.120.1000">
    <property type="match status" value="2"/>
</dbReference>
<dbReference type="PANTHER" id="PTHR24637:SF421">
    <property type="entry name" value="CUTICLE COLLAGEN DPY-2"/>
    <property type="match status" value="1"/>
</dbReference>
<evidence type="ECO:0000313" key="8">
    <source>
        <dbReference type="Proteomes" id="UP001295444"/>
    </source>
</evidence>
<feature type="domain" description="Fibrillar collagen NC1" evidence="6">
    <location>
        <begin position="273"/>
        <end position="465"/>
    </location>
</feature>
<evidence type="ECO:0000256" key="3">
    <source>
        <dbReference type="ARBA" id="ARBA00022530"/>
    </source>
</evidence>
<keyword evidence="4 7" id="KW-0176">Collagen</keyword>
<sequence length="465" mass="51411">MEDKKAKALGLNPRDYKMAMLLADLLEENETTDQLVCPLADLKKKSQYCPKLGDAKYVETFVELVCNEIEKITTSELTLKSNSNDKGGNIVIMDTPNYVEMTKRILTDVNTYKVIQSDPSKKFLEELKTILRKGLQDTVISKNEYDYILSDSPRISTFYSLPKIHKQYKVLSGRPIVSGNNNLTHNGKSGPLGPGGIVGPTGKLGNKGEKGSKGTMGPQGPRGDPGPPGAPGLPGPTRHQNMNAAIQALIDSHSALQMENYQNTQLTILDFSTEIFKTLHYLTDLMHSIKNPPGTRDNPARICRDLLNCDRKVSDGIYWVDPNLGCPSDAIEVFCNFTAGGQTCLSPITVTKLEFGVGKVQMNFLHLLSSEVTHTLTMHCLNSSVIGRDPPIIFKGWNGHMFEGNQSLEITVVQDECEIQDGAWHKTQFMFHSQETSKLPVVGIPTLSHLEEDQLYLENGPVCFL</sequence>
<organism evidence="7 8">
    <name type="scientific">Pelobates cultripes</name>
    <name type="common">Western spadefoot toad</name>
    <dbReference type="NCBI Taxonomy" id="61616"/>
    <lineage>
        <taxon>Eukaryota</taxon>
        <taxon>Metazoa</taxon>
        <taxon>Chordata</taxon>
        <taxon>Craniata</taxon>
        <taxon>Vertebrata</taxon>
        <taxon>Euteleostomi</taxon>
        <taxon>Amphibia</taxon>
        <taxon>Batrachia</taxon>
        <taxon>Anura</taxon>
        <taxon>Pelobatoidea</taxon>
        <taxon>Pelobatidae</taxon>
        <taxon>Pelobates</taxon>
    </lineage>
</organism>
<dbReference type="SMART" id="SM00038">
    <property type="entry name" value="COLFI"/>
    <property type="match status" value="1"/>
</dbReference>
<evidence type="ECO:0000256" key="5">
    <source>
        <dbReference type="SAM" id="MobiDB-lite"/>
    </source>
</evidence>
<dbReference type="Pfam" id="PF01391">
    <property type="entry name" value="Collagen"/>
    <property type="match status" value="1"/>
</dbReference>
<evidence type="ECO:0000256" key="2">
    <source>
        <dbReference type="ARBA" id="ARBA00022525"/>
    </source>
</evidence>
<dbReference type="AlphaFoldDB" id="A0AAD1SRR1"/>
<gene>
    <name evidence="7" type="ORF">PECUL_23A050882</name>
</gene>
<reference evidence="7" key="1">
    <citation type="submission" date="2022-03" db="EMBL/GenBank/DDBJ databases">
        <authorList>
            <person name="Alioto T."/>
            <person name="Alioto T."/>
            <person name="Gomez Garrido J."/>
        </authorList>
    </citation>
    <scope>NUCLEOTIDE SEQUENCE</scope>
</reference>
<dbReference type="Pfam" id="PF01410">
    <property type="entry name" value="COLFI"/>
    <property type="match status" value="2"/>
</dbReference>
<dbReference type="Proteomes" id="UP001295444">
    <property type="component" value="Chromosome 08"/>
</dbReference>
<keyword evidence="8" id="KW-1185">Reference proteome</keyword>
<dbReference type="FunFam" id="2.60.120.1000:FF:000003">
    <property type="entry name" value="Collagen alpha-1(XXVII) chain B"/>
    <property type="match status" value="1"/>
</dbReference>
<protein>
    <submittedName>
        <fullName evidence="7">Collagen alpha-1(XXIV) chain</fullName>
    </submittedName>
</protein>
<proteinExistence type="predicted"/>
<dbReference type="PROSITE" id="PS51461">
    <property type="entry name" value="NC1_FIB"/>
    <property type="match status" value="1"/>
</dbReference>
<dbReference type="InterPro" id="IPR000885">
    <property type="entry name" value="Fib_collagen_C"/>
</dbReference>
<evidence type="ECO:0000256" key="4">
    <source>
        <dbReference type="ARBA" id="ARBA00023119"/>
    </source>
</evidence>
<feature type="compositionally biased region" description="Gly residues" evidence="5">
    <location>
        <begin position="190"/>
        <end position="199"/>
    </location>
</feature>